<accession>A0A081C2G5</accession>
<dbReference type="Gene3D" id="2.170.150.20">
    <property type="entry name" value="Peptide methionine sulfoxide reductase"/>
    <property type="match status" value="1"/>
</dbReference>
<dbReference type="CDD" id="cd15777">
    <property type="entry name" value="CRBN_C_like"/>
    <property type="match status" value="1"/>
</dbReference>
<keyword evidence="3" id="KW-1185">Reference proteome</keyword>
<dbReference type="STRING" id="1499967.U27_05745"/>
<protein>
    <recommendedName>
        <fullName evidence="1">CULT domain-containing protein</fullName>
    </recommendedName>
</protein>
<dbReference type="PROSITE" id="PS51788">
    <property type="entry name" value="CULT"/>
    <property type="match status" value="1"/>
</dbReference>
<feature type="domain" description="CULT" evidence="1">
    <location>
        <begin position="30"/>
        <end position="131"/>
    </location>
</feature>
<reference evidence="2" key="1">
    <citation type="journal article" date="2015" name="PeerJ">
        <title>First genomic representation of candidate bacterial phylum KSB3 points to enhanced environmental sensing as a trigger of wastewater bulking.</title>
        <authorList>
            <person name="Sekiguchi Y."/>
            <person name="Ohashi A."/>
            <person name="Parks D.H."/>
            <person name="Yamauchi T."/>
            <person name="Tyson G.W."/>
            <person name="Hugenholtz P."/>
        </authorList>
    </citation>
    <scope>NUCLEOTIDE SEQUENCE [LARGE SCALE GENOMIC DNA]</scope>
</reference>
<dbReference type="Proteomes" id="UP000030661">
    <property type="component" value="Unassembled WGS sequence"/>
</dbReference>
<dbReference type="EMBL" id="DF820468">
    <property type="protein sequence ID" value="GAK58770.1"/>
    <property type="molecule type" value="Genomic_DNA"/>
</dbReference>
<dbReference type="InterPro" id="IPR034750">
    <property type="entry name" value="CULT"/>
</dbReference>
<dbReference type="AlphaFoldDB" id="A0A081C2G5"/>
<name>A0A081C2G5_VECG1</name>
<evidence type="ECO:0000313" key="3">
    <source>
        <dbReference type="Proteomes" id="UP000030661"/>
    </source>
</evidence>
<evidence type="ECO:0000259" key="1">
    <source>
        <dbReference type="PROSITE" id="PS51788"/>
    </source>
</evidence>
<proteinExistence type="predicted"/>
<sequence>MGLKQGEFTHNKLEQSQLTATKNTDEPERRRFLYCTACHAPITRQTDRISINEQHEHVFANPHGYIYHIGCFAQAQGCVRAGEETDFFSWFPGYAWQIALCGRCLAFLGWAFHSSQSQFWGLILDKLIAGEEKIS</sequence>
<gene>
    <name evidence="2" type="ORF">U27_05745</name>
</gene>
<dbReference type="eggNOG" id="ENOG503301B">
    <property type="taxonomic scope" value="Bacteria"/>
</dbReference>
<organism evidence="2">
    <name type="scientific">Vecturithrix granuli</name>
    <dbReference type="NCBI Taxonomy" id="1499967"/>
    <lineage>
        <taxon>Bacteria</taxon>
        <taxon>Candidatus Moduliflexota</taxon>
        <taxon>Candidatus Vecturitrichia</taxon>
        <taxon>Candidatus Vecturitrichales</taxon>
        <taxon>Candidatus Vecturitrichaceae</taxon>
        <taxon>Candidatus Vecturithrix</taxon>
    </lineage>
</organism>
<evidence type="ECO:0000313" key="2">
    <source>
        <dbReference type="EMBL" id="GAK58770.1"/>
    </source>
</evidence>
<dbReference type="FunFam" id="2.170.150.20:FF:000007">
    <property type="entry name" value="Protein cereblon"/>
    <property type="match status" value="1"/>
</dbReference>
<dbReference type="HOGENOM" id="CLU_138600_1_0_0"/>